<reference evidence="1" key="1">
    <citation type="submission" date="2017-07" db="EMBL/GenBank/DDBJ databases">
        <title>The cable genome - Insights into the physiology and evolution of filamentous bacteria capable of sulfide oxidation via long distance electron transfer.</title>
        <authorList>
            <person name="Thorup C."/>
            <person name="Bjerg J.T."/>
            <person name="Schreiber L."/>
            <person name="Nielsen L.P."/>
            <person name="Kjeldsen K.U."/>
            <person name="Boesen T."/>
            <person name="Boggild A."/>
            <person name="Meysman F."/>
            <person name="Geelhoed J."/>
            <person name="Schramm A."/>
        </authorList>
    </citation>
    <scope>NUCLEOTIDE SEQUENCE [LARGE SCALE GENOMIC DNA]</scope>
    <source>
        <strain evidence="1">GS</strain>
    </source>
</reference>
<name>A0A521G0Y9_9BACT</name>
<dbReference type="Proteomes" id="UP000316238">
    <property type="component" value="Unassembled WGS sequence"/>
</dbReference>
<dbReference type="EMBL" id="NQJD01000024">
    <property type="protein sequence ID" value="TAA74521.1"/>
    <property type="molecule type" value="Genomic_DNA"/>
</dbReference>
<keyword evidence="2" id="KW-1185">Reference proteome</keyword>
<accession>A0A521G0Y9</accession>
<protein>
    <submittedName>
        <fullName evidence="1">Uncharacterized protein</fullName>
    </submittedName>
</protein>
<evidence type="ECO:0000313" key="1">
    <source>
        <dbReference type="EMBL" id="TAA74521.1"/>
    </source>
</evidence>
<proteinExistence type="predicted"/>
<gene>
    <name evidence="1" type="ORF">CDV28_12425</name>
</gene>
<comment type="caution">
    <text evidence="1">The sequence shown here is derived from an EMBL/GenBank/DDBJ whole genome shotgun (WGS) entry which is preliminary data.</text>
</comment>
<evidence type="ECO:0000313" key="2">
    <source>
        <dbReference type="Proteomes" id="UP000316238"/>
    </source>
</evidence>
<sequence length="117" mass="13585">MFRLTAAMRQYLIDELSFLERDNIDSYLKRTLKSGPLAGVYWLEVPQDVLAPPQLAHPNCGPFYFTVMLEKTELRAEFLVRSSHNMHCSCIAWATPIQRQFVLDCIDNMLKEEFISV</sequence>
<organism evidence="1 2">
    <name type="scientific">Candidatus Electronema aureum</name>
    <dbReference type="NCBI Taxonomy" id="2005002"/>
    <lineage>
        <taxon>Bacteria</taxon>
        <taxon>Pseudomonadati</taxon>
        <taxon>Thermodesulfobacteriota</taxon>
        <taxon>Desulfobulbia</taxon>
        <taxon>Desulfobulbales</taxon>
        <taxon>Desulfobulbaceae</taxon>
        <taxon>Candidatus Electronema</taxon>
    </lineage>
</organism>
<dbReference type="AlphaFoldDB" id="A0A521G0Y9"/>